<name>A0A2P5W4I2_GOSBA</name>
<reference evidence="2 3" key="1">
    <citation type="submission" date="2015-01" db="EMBL/GenBank/DDBJ databases">
        <title>Genome of allotetraploid Gossypium barbadense reveals genomic plasticity and fiber elongation in cotton evolution.</title>
        <authorList>
            <person name="Chen X."/>
            <person name="Liu X."/>
            <person name="Zhao B."/>
            <person name="Zheng H."/>
            <person name="Hu Y."/>
            <person name="Lu G."/>
            <person name="Yang C."/>
            <person name="Chen J."/>
            <person name="Shan C."/>
            <person name="Zhang L."/>
            <person name="Zhou Y."/>
            <person name="Wang L."/>
            <person name="Guo W."/>
            <person name="Bai Y."/>
            <person name="Ruan J."/>
            <person name="Shangguan X."/>
            <person name="Mao Y."/>
            <person name="Jiang J."/>
            <person name="Zhu Y."/>
            <person name="Lei J."/>
            <person name="Kang H."/>
            <person name="Chen S."/>
            <person name="He X."/>
            <person name="Wang R."/>
            <person name="Wang Y."/>
            <person name="Chen J."/>
            <person name="Wang L."/>
            <person name="Yu S."/>
            <person name="Wang B."/>
            <person name="Wei J."/>
            <person name="Song S."/>
            <person name="Lu X."/>
            <person name="Gao Z."/>
            <person name="Gu W."/>
            <person name="Deng X."/>
            <person name="Ma D."/>
            <person name="Wang S."/>
            <person name="Liang W."/>
            <person name="Fang L."/>
            <person name="Cai C."/>
            <person name="Zhu X."/>
            <person name="Zhou B."/>
            <person name="Zhang Y."/>
            <person name="Chen Z."/>
            <person name="Xu S."/>
            <person name="Zhu R."/>
            <person name="Wang S."/>
            <person name="Zhang T."/>
            <person name="Zhao G."/>
        </authorList>
    </citation>
    <scope>NUCLEOTIDE SEQUENCE [LARGE SCALE GENOMIC DNA]</scope>
    <source>
        <strain evidence="3">cv. Xinhai21</strain>
        <tissue evidence="2">Leaf</tissue>
    </source>
</reference>
<proteinExistence type="predicted"/>
<protein>
    <submittedName>
        <fullName evidence="2">Uncharacterized protein</fullName>
    </submittedName>
</protein>
<dbReference type="EMBL" id="KZ669177">
    <property type="protein sequence ID" value="PPR85979.1"/>
    <property type="molecule type" value="Genomic_DNA"/>
</dbReference>
<gene>
    <name evidence="2" type="ORF">GOBAR_AA34710</name>
</gene>
<organism evidence="2 3">
    <name type="scientific">Gossypium barbadense</name>
    <name type="common">Sea Island cotton</name>
    <name type="synonym">Hibiscus barbadensis</name>
    <dbReference type="NCBI Taxonomy" id="3634"/>
    <lineage>
        <taxon>Eukaryota</taxon>
        <taxon>Viridiplantae</taxon>
        <taxon>Streptophyta</taxon>
        <taxon>Embryophyta</taxon>
        <taxon>Tracheophyta</taxon>
        <taxon>Spermatophyta</taxon>
        <taxon>Magnoliopsida</taxon>
        <taxon>eudicotyledons</taxon>
        <taxon>Gunneridae</taxon>
        <taxon>Pentapetalae</taxon>
        <taxon>rosids</taxon>
        <taxon>malvids</taxon>
        <taxon>Malvales</taxon>
        <taxon>Malvaceae</taxon>
        <taxon>Malvoideae</taxon>
        <taxon>Gossypium</taxon>
    </lineage>
</organism>
<accession>A0A2P5W4I2</accession>
<dbReference type="Proteomes" id="UP000239757">
    <property type="component" value="Unassembled WGS sequence"/>
</dbReference>
<evidence type="ECO:0000313" key="3">
    <source>
        <dbReference type="Proteomes" id="UP000239757"/>
    </source>
</evidence>
<sequence>MKLNEDNNNGCLETYVVSLPTPKEAVSCRNYTHLTATRTNVALQQARFVYMETSRSRPFKDCQQAETRLQDGGHARGGTGEACGRGDTSEAYAIGGTHFPKP</sequence>
<evidence type="ECO:0000256" key="1">
    <source>
        <dbReference type="SAM" id="MobiDB-lite"/>
    </source>
</evidence>
<dbReference type="AlphaFoldDB" id="A0A2P5W4I2"/>
<evidence type="ECO:0000313" key="2">
    <source>
        <dbReference type="EMBL" id="PPR85979.1"/>
    </source>
</evidence>
<feature type="region of interest" description="Disordered" evidence="1">
    <location>
        <begin position="65"/>
        <end position="87"/>
    </location>
</feature>